<dbReference type="PANTHER" id="PTHR33343:SF1">
    <property type="entry name" value="LARGE RIBOSOMAL SUBUNIT PROTEIN BL35M"/>
    <property type="match status" value="1"/>
</dbReference>
<dbReference type="InterPro" id="IPR018265">
    <property type="entry name" value="Ribosomal_bL35_CS"/>
</dbReference>
<keyword evidence="2 4" id="KW-0689">Ribosomal protein</keyword>
<comment type="caution">
    <text evidence="6">The sequence shown here is derived from an EMBL/GenBank/DDBJ whole genome shotgun (WGS) entry which is preliminary data.</text>
</comment>
<dbReference type="NCBIfam" id="TIGR00001">
    <property type="entry name" value="rpmI_bact"/>
    <property type="match status" value="1"/>
</dbReference>
<sequence>MPKMKTKKAAAKRFKITATGKIKHGVAGKRHRLISHNAKYIRTNRGTTMVSDADTPRVKSWLPYGTK</sequence>
<dbReference type="Gene3D" id="4.10.410.60">
    <property type="match status" value="1"/>
</dbReference>
<dbReference type="InterPro" id="IPR037229">
    <property type="entry name" value="Ribosomal_bL35_sf"/>
</dbReference>
<evidence type="ECO:0000256" key="5">
    <source>
        <dbReference type="RuleBase" id="RU000568"/>
    </source>
</evidence>
<evidence type="ECO:0000313" key="7">
    <source>
        <dbReference type="Proteomes" id="UP001596303"/>
    </source>
</evidence>
<dbReference type="PROSITE" id="PS00936">
    <property type="entry name" value="RIBOSOMAL_L35"/>
    <property type="match status" value="1"/>
</dbReference>
<evidence type="ECO:0000313" key="6">
    <source>
        <dbReference type="EMBL" id="MFC6197921.1"/>
    </source>
</evidence>
<dbReference type="Proteomes" id="UP001596303">
    <property type="component" value="Unassembled WGS sequence"/>
</dbReference>
<dbReference type="EMBL" id="JBHSSW010000009">
    <property type="protein sequence ID" value="MFC6197921.1"/>
    <property type="molecule type" value="Genomic_DNA"/>
</dbReference>
<gene>
    <name evidence="4 6" type="primary">rpmI</name>
    <name evidence="6" type="ORF">ACFQDM_07520</name>
</gene>
<evidence type="ECO:0000256" key="1">
    <source>
        <dbReference type="ARBA" id="ARBA00006598"/>
    </source>
</evidence>
<name>A0ABW1S8R8_9PROT</name>
<evidence type="ECO:0000256" key="3">
    <source>
        <dbReference type="ARBA" id="ARBA00023274"/>
    </source>
</evidence>
<dbReference type="InterPro" id="IPR001706">
    <property type="entry name" value="Ribosomal_bL35"/>
</dbReference>
<dbReference type="PANTHER" id="PTHR33343">
    <property type="entry name" value="54S RIBOSOMAL PROTEIN BL35M"/>
    <property type="match status" value="1"/>
</dbReference>
<dbReference type="Pfam" id="PF01632">
    <property type="entry name" value="Ribosomal_L35p"/>
    <property type="match status" value="1"/>
</dbReference>
<dbReference type="PRINTS" id="PR00064">
    <property type="entry name" value="RIBOSOMALL35"/>
</dbReference>
<dbReference type="GO" id="GO:0005840">
    <property type="term" value="C:ribosome"/>
    <property type="evidence" value="ECO:0007669"/>
    <property type="project" value="UniProtKB-KW"/>
</dbReference>
<proteinExistence type="inferred from homology"/>
<comment type="similarity">
    <text evidence="1 4 5">Belongs to the bacterial ribosomal protein bL35 family.</text>
</comment>
<keyword evidence="3 4" id="KW-0687">Ribonucleoprotein</keyword>
<dbReference type="InterPro" id="IPR021137">
    <property type="entry name" value="Ribosomal_bL35-like"/>
</dbReference>
<dbReference type="RefSeq" id="WP_377377538.1">
    <property type="nucleotide sequence ID" value="NZ_JBHSSW010000009.1"/>
</dbReference>
<dbReference type="SUPFAM" id="SSF143034">
    <property type="entry name" value="L35p-like"/>
    <property type="match status" value="1"/>
</dbReference>
<keyword evidence="7" id="KW-1185">Reference proteome</keyword>
<evidence type="ECO:0000256" key="2">
    <source>
        <dbReference type="ARBA" id="ARBA00022980"/>
    </source>
</evidence>
<organism evidence="6 7">
    <name type="scientific">Ponticaulis profundi</name>
    <dbReference type="NCBI Taxonomy" id="2665222"/>
    <lineage>
        <taxon>Bacteria</taxon>
        <taxon>Pseudomonadati</taxon>
        <taxon>Pseudomonadota</taxon>
        <taxon>Alphaproteobacteria</taxon>
        <taxon>Hyphomonadales</taxon>
        <taxon>Hyphomonadaceae</taxon>
        <taxon>Ponticaulis</taxon>
    </lineage>
</organism>
<accession>A0ABW1S8R8</accession>
<protein>
    <recommendedName>
        <fullName evidence="4">Large ribosomal subunit protein bL35</fullName>
    </recommendedName>
</protein>
<evidence type="ECO:0000256" key="4">
    <source>
        <dbReference type="HAMAP-Rule" id="MF_00514"/>
    </source>
</evidence>
<dbReference type="HAMAP" id="MF_00514">
    <property type="entry name" value="Ribosomal_bL35"/>
    <property type="match status" value="1"/>
</dbReference>
<reference evidence="7" key="1">
    <citation type="journal article" date="2019" name="Int. J. Syst. Evol. Microbiol.">
        <title>The Global Catalogue of Microorganisms (GCM) 10K type strain sequencing project: providing services to taxonomists for standard genome sequencing and annotation.</title>
        <authorList>
            <consortium name="The Broad Institute Genomics Platform"/>
            <consortium name="The Broad Institute Genome Sequencing Center for Infectious Disease"/>
            <person name="Wu L."/>
            <person name="Ma J."/>
        </authorList>
    </citation>
    <scope>NUCLEOTIDE SEQUENCE [LARGE SCALE GENOMIC DNA]</scope>
    <source>
        <strain evidence="7">CGMCC-1.15741</strain>
    </source>
</reference>